<feature type="transmembrane region" description="Helical" evidence="2">
    <location>
        <begin position="254"/>
        <end position="275"/>
    </location>
</feature>
<accession>A0ABN9Q0D0</accession>
<proteinExistence type="predicted"/>
<evidence type="ECO:0000313" key="4">
    <source>
        <dbReference type="Proteomes" id="UP001189429"/>
    </source>
</evidence>
<protein>
    <recommendedName>
        <fullName evidence="5">50S ribosomal protein L24, chloroplastic</fullName>
    </recommendedName>
</protein>
<reference evidence="3" key="1">
    <citation type="submission" date="2023-10" db="EMBL/GenBank/DDBJ databases">
        <authorList>
            <person name="Chen Y."/>
            <person name="Shah S."/>
            <person name="Dougan E. K."/>
            <person name="Thang M."/>
            <person name="Chan C."/>
        </authorList>
    </citation>
    <scope>NUCLEOTIDE SEQUENCE [LARGE SCALE GENOMIC DNA]</scope>
</reference>
<feature type="region of interest" description="Disordered" evidence="1">
    <location>
        <begin position="218"/>
        <end position="240"/>
    </location>
</feature>
<evidence type="ECO:0008006" key="5">
    <source>
        <dbReference type="Google" id="ProtNLM"/>
    </source>
</evidence>
<sequence length="314" mass="33041">RRGGQASKSLRQGQQVVVLRQGGGPPQAHAGEVGALTKLGADKAKHEVTISGDAASGHEPTVVKVKGADSVAPPMAPPNAALAVGTLAVLRGLRGHAELNGCLVRVVECEEGGRRFAVQSSEEGQTLRVKKENLLAVEAQGLRLPLRDLVVAAAPPCARAPKAEAPAALEGEALLGKDSIRQGEVVKLHGLKTAQQYNGQTGTVLKVDRARNRYEVQLQDGSDERHQSQPRRGHRGQRGGAVPLGLRCRFRQDGLVLVSGVSLVMCAGALFLCLCPRAAAQSPRLRSGFVRVQLLGRDNADSALAYPSSKTSLD</sequence>
<dbReference type="EMBL" id="CAUYUJ010001849">
    <property type="protein sequence ID" value="CAK0797941.1"/>
    <property type="molecule type" value="Genomic_DNA"/>
</dbReference>
<feature type="compositionally biased region" description="Basic residues" evidence="1">
    <location>
        <begin position="228"/>
        <end position="237"/>
    </location>
</feature>
<keyword evidence="4" id="KW-1185">Reference proteome</keyword>
<organism evidence="3 4">
    <name type="scientific">Prorocentrum cordatum</name>
    <dbReference type="NCBI Taxonomy" id="2364126"/>
    <lineage>
        <taxon>Eukaryota</taxon>
        <taxon>Sar</taxon>
        <taxon>Alveolata</taxon>
        <taxon>Dinophyceae</taxon>
        <taxon>Prorocentrales</taxon>
        <taxon>Prorocentraceae</taxon>
        <taxon>Prorocentrum</taxon>
    </lineage>
</organism>
<gene>
    <name evidence="3" type="ORF">PCOR1329_LOCUS6869</name>
</gene>
<keyword evidence="2" id="KW-1133">Transmembrane helix</keyword>
<name>A0ABN9Q0D0_9DINO</name>
<comment type="caution">
    <text evidence="3">The sequence shown here is derived from an EMBL/GenBank/DDBJ whole genome shotgun (WGS) entry which is preliminary data.</text>
</comment>
<feature type="non-terminal residue" evidence="3">
    <location>
        <position position="1"/>
    </location>
</feature>
<keyword evidence="2" id="KW-0472">Membrane</keyword>
<keyword evidence="2" id="KW-0812">Transmembrane</keyword>
<evidence type="ECO:0000256" key="1">
    <source>
        <dbReference type="SAM" id="MobiDB-lite"/>
    </source>
</evidence>
<dbReference type="Proteomes" id="UP001189429">
    <property type="component" value="Unassembled WGS sequence"/>
</dbReference>
<evidence type="ECO:0000313" key="3">
    <source>
        <dbReference type="EMBL" id="CAK0797941.1"/>
    </source>
</evidence>
<evidence type="ECO:0000256" key="2">
    <source>
        <dbReference type="SAM" id="Phobius"/>
    </source>
</evidence>